<evidence type="ECO:0000256" key="1">
    <source>
        <dbReference type="SAM" id="MobiDB-lite"/>
    </source>
</evidence>
<reference evidence="2" key="1">
    <citation type="submission" date="2014-09" db="EMBL/GenBank/DDBJ databases">
        <authorList>
            <person name="Magalhaes I.L.F."/>
            <person name="Oliveira U."/>
            <person name="Santos F.R."/>
            <person name="Vidigal T.H.D.A."/>
            <person name="Brescovit A.D."/>
            <person name="Santos A.J."/>
        </authorList>
    </citation>
    <scope>NUCLEOTIDE SEQUENCE</scope>
    <source>
        <tissue evidence="2">Shoot tissue taken approximately 20 cm above the soil surface</tissue>
    </source>
</reference>
<dbReference type="EMBL" id="GBRH01219069">
    <property type="protein sequence ID" value="JAD78826.1"/>
    <property type="molecule type" value="Transcribed_RNA"/>
</dbReference>
<dbReference type="AlphaFoldDB" id="A0A0A9CT85"/>
<evidence type="ECO:0000313" key="2">
    <source>
        <dbReference type="EMBL" id="JAD78826.1"/>
    </source>
</evidence>
<name>A0A0A9CT85_ARUDO</name>
<reference evidence="2" key="2">
    <citation type="journal article" date="2015" name="Data Brief">
        <title>Shoot transcriptome of the giant reed, Arundo donax.</title>
        <authorList>
            <person name="Barrero R.A."/>
            <person name="Guerrero F.D."/>
            <person name="Moolhuijzen P."/>
            <person name="Goolsby J.A."/>
            <person name="Tidwell J."/>
            <person name="Bellgard S.E."/>
            <person name="Bellgard M.I."/>
        </authorList>
    </citation>
    <scope>NUCLEOTIDE SEQUENCE</scope>
    <source>
        <tissue evidence="2">Shoot tissue taken approximately 20 cm above the soil surface</tissue>
    </source>
</reference>
<accession>A0A0A9CT85</accession>
<feature type="region of interest" description="Disordered" evidence="1">
    <location>
        <begin position="1"/>
        <end position="27"/>
    </location>
</feature>
<organism evidence="2">
    <name type="scientific">Arundo donax</name>
    <name type="common">Giant reed</name>
    <name type="synonym">Donax arundinaceus</name>
    <dbReference type="NCBI Taxonomy" id="35708"/>
    <lineage>
        <taxon>Eukaryota</taxon>
        <taxon>Viridiplantae</taxon>
        <taxon>Streptophyta</taxon>
        <taxon>Embryophyta</taxon>
        <taxon>Tracheophyta</taxon>
        <taxon>Spermatophyta</taxon>
        <taxon>Magnoliopsida</taxon>
        <taxon>Liliopsida</taxon>
        <taxon>Poales</taxon>
        <taxon>Poaceae</taxon>
        <taxon>PACMAD clade</taxon>
        <taxon>Arundinoideae</taxon>
        <taxon>Arundineae</taxon>
        <taxon>Arundo</taxon>
    </lineage>
</organism>
<proteinExistence type="predicted"/>
<protein>
    <submittedName>
        <fullName evidence="2">Uncharacterized protein</fullName>
    </submittedName>
</protein>
<sequence>MTNLRSSWILKDRSSASSSKSTGHTHRMKTFRKSYVCSLQSLEREIQKPALIYRSSSTWILKRKHPALSGNAIPPPPRLYLKF</sequence>